<dbReference type="OMA" id="YVAYPNI"/>
<dbReference type="PANTHER" id="PTHR30435:SF2">
    <property type="entry name" value="FLAGELLAR BASAL-BODY ROD PROTEIN FLGC"/>
    <property type="match status" value="1"/>
</dbReference>
<evidence type="ECO:0000313" key="8">
    <source>
        <dbReference type="EMBL" id="HAE48764.1"/>
    </source>
</evidence>
<keyword evidence="4 6" id="KW-0975">Bacterial flagellum</keyword>
<organism evidence="9 10">
    <name type="scientific">Tistrella mobilis</name>
    <dbReference type="NCBI Taxonomy" id="171437"/>
    <lineage>
        <taxon>Bacteria</taxon>
        <taxon>Pseudomonadati</taxon>
        <taxon>Pseudomonadota</taxon>
        <taxon>Alphaproteobacteria</taxon>
        <taxon>Geminicoccales</taxon>
        <taxon>Geminicoccaceae</taxon>
        <taxon>Tistrella</taxon>
    </lineage>
</organism>
<keyword evidence="9" id="KW-0969">Cilium</keyword>
<evidence type="ECO:0000313" key="9">
    <source>
        <dbReference type="EMBL" id="KYO51489.1"/>
    </source>
</evidence>
<dbReference type="NCBIfam" id="TIGR01395">
    <property type="entry name" value="FlgC"/>
    <property type="match status" value="1"/>
</dbReference>
<dbReference type="PANTHER" id="PTHR30435">
    <property type="entry name" value="FLAGELLAR PROTEIN"/>
    <property type="match status" value="1"/>
</dbReference>
<evidence type="ECO:0000256" key="6">
    <source>
        <dbReference type="RuleBase" id="RU362062"/>
    </source>
</evidence>
<dbReference type="OrthoDB" id="9813951at2"/>
<dbReference type="InterPro" id="IPR006299">
    <property type="entry name" value="FlgC"/>
</dbReference>
<name>A0A162KKC4_9PROT</name>
<evidence type="ECO:0000256" key="1">
    <source>
        <dbReference type="ARBA" id="ARBA00004117"/>
    </source>
</evidence>
<gene>
    <name evidence="8" type="primary">flgC</name>
    <name evidence="9" type="ORF">AUP44_08840</name>
    <name evidence="8" type="ORF">DCK97_15210</name>
</gene>
<evidence type="ECO:0000256" key="5">
    <source>
        <dbReference type="ARBA" id="ARBA00025933"/>
    </source>
</evidence>
<dbReference type="EMBL" id="LPZR01000172">
    <property type="protein sequence ID" value="KYO51489.1"/>
    <property type="molecule type" value="Genomic_DNA"/>
</dbReference>
<dbReference type="RefSeq" id="WP_014744640.1">
    <property type="nucleotide sequence ID" value="NZ_CP121013.1"/>
</dbReference>
<dbReference type="InterPro" id="IPR019776">
    <property type="entry name" value="Flagellar_basal_body_rod_CS"/>
</dbReference>
<reference evidence="9 10" key="1">
    <citation type="submission" date="2015-12" db="EMBL/GenBank/DDBJ databases">
        <title>Genome sequence of Tistrella mobilis MCCC 1A02139.</title>
        <authorList>
            <person name="Lu L."/>
            <person name="Lai Q."/>
            <person name="Shao Z."/>
            <person name="Qian P."/>
        </authorList>
    </citation>
    <scope>NUCLEOTIDE SEQUENCE [LARGE SCALE GENOMIC DNA]</scope>
    <source>
        <strain evidence="9 10">MCCC 1A02139</strain>
    </source>
</reference>
<evidence type="ECO:0000313" key="10">
    <source>
        <dbReference type="Proteomes" id="UP000075787"/>
    </source>
</evidence>
<comment type="subcellular location">
    <subcellularLocation>
        <location evidence="1 6">Bacterial flagellum basal body</location>
    </subcellularLocation>
</comment>
<evidence type="ECO:0000256" key="4">
    <source>
        <dbReference type="ARBA" id="ARBA00023143"/>
    </source>
</evidence>
<dbReference type="Proteomes" id="UP000257706">
    <property type="component" value="Unassembled WGS sequence"/>
</dbReference>
<comment type="subunit">
    <text evidence="5 6">The basal body constitutes a major portion of the flagellar organelle and consists of four rings (L,P,S, and M) mounted on a central rod. The rod consists of about 26 subunits of FlgG in the distal portion, and FlgB, FlgC and FlgF are thought to build up the proximal portion of the rod with about 6 subunits each.</text>
</comment>
<accession>A0A162KKC4</accession>
<dbReference type="GO" id="GO:0071978">
    <property type="term" value="P:bacterial-type flagellum-dependent swarming motility"/>
    <property type="evidence" value="ECO:0007669"/>
    <property type="project" value="TreeGrafter"/>
</dbReference>
<comment type="similarity">
    <text evidence="2">Belongs to the flagella basal body rod proteins family.</text>
</comment>
<evidence type="ECO:0000259" key="7">
    <source>
        <dbReference type="Pfam" id="PF06429"/>
    </source>
</evidence>
<evidence type="ECO:0000313" key="11">
    <source>
        <dbReference type="Proteomes" id="UP000257706"/>
    </source>
</evidence>
<reference evidence="8 11" key="2">
    <citation type="journal article" date="2018" name="Nat. Biotechnol.">
        <title>A standardized bacterial taxonomy based on genome phylogeny substantially revises the tree of life.</title>
        <authorList>
            <person name="Parks D.H."/>
            <person name="Chuvochina M."/>
            <person name="Waite D.W."/>
            <person name="Rinke C."/>
            <person name="Skarshewski A."/>
            <person name="Chaumeil P.A."/>
            <person name="Hugenholtz P."/>
        </authorList>
    </citation>
    <scope>NUCLEOTIDE SEQUENCE [LARGE SCALE GENOMIC DNA]</scope>
    <source>
        <strain evidence="8">UBA8739</strain>
    </source>
</reference>
<evidence type="ECO:0000256" key="2">
    <source>
        <dbReference type="ARBA" id="ARBA00009677"/>
    </source>
</evidence>
<protein>
    <recommendedName>
        <fullName evidence="3 6">Flagellar basal-body rod protein FlgC</fullName>
    </recommendedName>
</protein>
<sequence length="135" mass="15097">MDLMKITRISAAGMQVQSERLRVVAENLANADSTGTTPGSEPYRRRTISFAEGLNKELGLPTVRVSRYGVDQSPFDREYDPGHPAADENGYVLRPNVNPVVEMVDMREAQRGYEANLSVIETTRTMVQRALDLLR</sequence>
<dbReference type="EMBL" id="DMAI01000242">
    <property type="protein sequence ID" value="HAE48764.1"/>
    <property type="molecule type" value="Genomic_DNA"/>
</dbReference>
<proteinExistence type="inferred from homology"/>
<dbReference type="InterPro" id="IPR010930">
    <property type="entry name" value="Flg_bb/hook_C_dom"/>
</dbReference>
<comment type="caution">
    <text evidence="9">The sequence shown here is derived from an EMBL/GenBank/DDBJ whole genome shotgun (WGS) entry which is preliminary data.</text>
</comment>
<keyword evidence="9" id="KW-0966">Cell projection</keyword>
<dbReference type="GeneID" id="97242448"/>
<keyword evidence="9" id="KW-0282">Flagellum</keyword>
<dbReference type="AlphaFoldDB" id="A0A162KKC4"/>
<feature type="domain" description="Flagellar basal-body/hook protein C-terminal" evidence="7">
    <location>
        <begin position="89"/>
        <end position="133"/>
    </location>
</feature>
<dbReference type="Proteomes" id="UP000075787">
    <property type="component" value="Unassembled WGS sequence"/>
</dbReference>
<dbReference type="Pfam" id="PF06429">
    <property type="entry name" value="Flg_bbr_C"/>
    <property type="match status" value="1"/>
</dbReference>
<dbReference type="GO" id="GO:0030694">
    <property type="term" value="C:bacterial-type flagellum basal body, rod"/>
    <property type="evidence" value="ECO:0007669"/>
    <property type="project" value="UniProtKB-UniRule"/>
</dbReference>
<evidence type="ECO:0000256" key="3">
    <source>
        <dbReference type="ARBA" id="ARBA00017941"/>
    </source>
</evidence>
<dbReference type="PROSITE" id="PS00588">
    <property type="entry name" value="FLAGELLA_BB_ROD"/>
    <property type="match status" value="1"/>
</dbReference>